<proteinExistence type="predicted"/>
<dbReference type="Gene3D" id="3.40.50.150">
    <property type="entry name" value="Vaccinia Virus protein VP39"/>
    <property type="match status" value="1"/>
</dbReference>
<feature type="compositionally biased region" description="Low complexity" evidence="1">
    <location>
        <begin position="49"/>
        <end position="59"/>
    </location>
</feature>
<evidence type="ECO:0000259" key="2">
    <source>
        <dbReference type="Pfam" id="PF02384"/>
    </source>
</evidence>
<name>A0ABV5SJZ7_9ACTN</name>
<dbReference type="InterPro" id="IPR003356">
    <property type="entry name" value="DNA_methylase_A-5"/>
</dbReference>
<feature type="domain" description="DNA methylase adenine-specific" evidence="2">
    <location>
        <begin position="224"/>
        <end position="320"/>
    </location>
</feature>
<gene>
    <name evidence="3" type="ORF">ACFFSA_50430</name>
</gene>
<dbReference type="InterPro" id="IPR029063">
    <property type="entry name" value="SAM-dependent_MTases_sf"/>
</dbReference>
<accession>A0ABV5SJZ7</accession>
<dbReference type="GO" id="GO:0008168">
    <property type="term" value="F:methyltransferase activity"/>
    <property type="evidence" value="ECO:0007669"/>
    <property type="project" value="UniProtKB-KW"/>
</dbReference>
<dbReference type="EMBL" id="JBHMBW010000104">
    <property type="protein sequence ID" value="MFB9631329.1"/>
    <property type="molecule type" value="Genomic_DNA"/>
</dbReference>
<evidence type="ECO:0000256" key="1">
    <source>
        <dbReference type="SAM" id="MobiDB-lite"/>
    </source>
</evidence>
<keyword evidence="3" id="KW-0489">Methyltransferase</keyword>
<evidence type="ECO:0000313" key="4">
    <source>
        <dbReference type="Proteomes" id="UP001589532"/>
    </source>
</evidence>
<sequence length="391" mass="42687">MARRRRQAGPDARQFDLFTMAPQSTAPLLSTPTPATTTQLPTPSPTPQPALTTAAARQAPPDAHLVDGDRRYRLSRRSAADLAERAAEAWHQRRAGSDIAIPMGIVAGLTLLRKTGTDGTDTARFVLGLDKRALLKFHQRIWGYVWIRHPYLVEIARPIHEWLSVEEDPPAKAIDAVHALTHTMIRNGLLDITGDPDPMMRCEADLLGMVLTQMRSERARLALAEVHTPPDMADLIVRVLFDRGGNLKPGQWIDEPTAGTGGLLRSTALLMRMQGMNPHEFGWSLGEIDPIAAACAAVNAVVWDLGGNVLIHVGDTLATGNGPSRAYEHRKAVEAHYEKVMDSATTAARFIAALRKAKTLMGTVEKSRQHPHRTGPEGHLGAAVQARIVRP</sequence>
<reference evidence="3 4" key="1">
    <citation type="submission" date="2024-09" db="EMBL/GenBank/DDBJ databases">
        <authorList>
            <person name="Sun Q."/>
            <person name="Mori K."/>
        </authorList>
    </citation>
    <scope>NUCLEOTIDE SEQUENCE [LARGE SCALE GENOMIC DNA]</scope>
    <source>
        <strain evidence="3 4">JCM 3143</strain>
    </source>
</reference>
<evidence type="ECO:0000313" key="3">
    <source>
        <dbReference type="EMBL" id="MFB9631329.1"/>
    </source>
</evidence>
<keyword evidence="4" id="KW-1185">Reference proteome</keyword>
<dbReference type="GO" id="GO:0032259">
    <property type="term" value="P:methylation"/>
    <property type="evidence" value="ECO:0007669"/>
    <property type="project" value="UniProtKB-KW"/>
</dbReference>
<dbReference type="SUPFAM" id="SSF53335">
    <property type="entry name" value="S-adenosyl-L-methionine-dependent methyltransferases"/>
    <property type="match status" value="1"/>
</dbReference>
<organism evidence="3 4">
    <name type="scientific">Nonomuraea helvata</name>
    <dbReference type="NCBI Taxonomy" id="37484"/>
    <lineage>
        <taxon>Bacteria</taxon>
        <taxon>Bacillati</taxon>
        <taxon>Actinomycetota</taxon>
        <taxon>Actinomycetes</taxon>
        <taxon>Streptosporangiales</taxon>
        <taxon>Streptosporangiaceae</taxon>
        <taxon>Nonomuraea</taxon>
    </lineage>
</organism>
<dbReference type="Proteomes" id="UP001589532">
    <property type="component" value="Unassembled WGS sequence"/>
</dbReference>
<feature type="region of interest" description="Disordered" evidence="1">
    <location>
        <begin position="363"/>
        <end position="391"/>
    </location>
</feature>
<dbReference type="Pfam" id="PF02384">
    <property type="entry name" value="N6_Mtase"/>
    <property type="match status" value="1"/>
</dbReference>
<feature type="compositionally biased region" description="Low complexity" evidence="1">
    <location>
        <begin position="22"/>
        <end position="41"/>
    </location>
</feature>
<feature type="region of interest" description="Disordered" evidence="1">
    <location>
        <begin position="1"/>
        <end position="59"/>
    </location>
</feature>
<protein>
    <submittedName>
        <fullName evidence="3">N-6 DNA methylase</fullName>
    </submittedName>
</protein>
<keyword evidence="3" id="KW-0808">Transferase</keyword>
<dbReference type="RefSeq" id="WP_344999920.1">
    <property type="nucleotide sequence ID" value="NZ_BAAAXV010000009.1"/>
</dbReference>
<comment type="caution">
    <text evidence="3">The sequence shown here is derived from an EMBL/GenBank/DDBJ whole genome shotgun (WGS) entry which is preliminary data.</text>
</comment>